<dbReference type="InParanoid" id="A0A2J7RQY3"/>
<reference evidence="4 5" key="1">
    <citation type="submission" date="2017-12" db="EMBL/GenBank/DDBJ databases">
        <title>Hemimetabolous genomes reveal molecular basis of termite eusociality.</title>
        <authorList>
            <person name="Harrison M.C."/>
            <person name="Jongepier E."/>
            <person name="Robertson H.M."/>
            <person name="Arning N."/>
            <person name="Bitard-Feildel T."/>
            <person name="Chao H."/>
            <person name="Childers C.P."/>
            <person name="Dinh H."/>
            <person name="Doddapaneni H."/>
            <person name="Dugan S."/>
            <person name="Gowin J."/>
            <person name="Greiner C."/>
            <person name="Han Y."/>
            <person name="Hu H."/>
            <person name="Hughes D.S.T."/>
            <person name="Huylmans A.-K."/>
            <person name="Kemena C."/>
            <person name="Kremer L.P.M."/>
            <person name="Lee S.L."/>
            <person name="Lopez-Ezquerra A."/>
            <person name="Mallet L."/>
            <person name="Monroy-Kuhn J.M."/>
            <person name="Moser A."/>
            <person name="Murali S.C."/>
            <person name="Muzny D.M."/>
            <person name="Otani S."/>
            <person name="Piulachs M.-D."/>
            <person name="Poelchau M."/>
            <person name="Qu J."/>
            <person name="Schaub F."/>
            <person name="Wada-Katsumata A."/>
            <person name="Worley K.C."/>
            <person name="Xie Q."/>
            <person name="Ylla G."/>
            <person name="Poulsen M."/>
            <person name="Gibbs R.A."/>
            <person name="Schal C."/>
            <person name="Richards S."/>
            <person name="Belles X."/>
            <person name="Korb J."/>
            <person name="Bornberg-Bauer E."/>
        </authorList>
    </citation>
    <scope>NUCLEOTIDE SEQUENCE [LARGE SCALE GENOMIC DNA]</scope>
    <source>
        <tissue evidence="4">Whole body</tissue>
    </source>
</reference>
<dbReference type="Pfam" id="PF00685">
    <property type="entry name" value="Sulfotransfer_1"/>
    <property type="match status" value="1"/>
</dbReference>
<dbReference type="FunCoup" id="A0A2J7RQY3">
    <property type="interactions" value="21"/>
</dbReference>
<dbReference type="STRING" id="105785.A0A2J7RQY3"/>
<dbReference type="EMBL" id="NEVH01000613">
    <property type="protein sequence ID" value="PNF43242.1"/>
    <property type="molecule type" value="Genomic_DNA"/>
</dbReference>
<sequence length="345" mass="40894">MSTEFPYDVCDLDEDLNRQILRDFTGERTGFVQVGPEKWFLPRKYKAQASNFYNLEPRPDDIWVVTYPRSGTTWSQELVWLIANDLDYETSRRIPLMQRFPFFEFSLFVHDEMTAELLKMNTGDAEKLDLVEQISRPGYEVLNEMKSPRFIKTHFPLSLLPPNLLDVGCKVLYVARNPKDVAVSFYHLNRLIRTQGYLGDFPHYWDYFQNNLHPWAPYWSHVIEGWDNRHNPNMLFLFYEDMNKNLPATINKVARFLQRKPLDDQQASTLANHLDIKNFRNNPAVNFDLLRNIGLLNEGEENFIRKGKNGSWKEEFTPELSKRADRWIQENMKHTDLRFPVYNTA</sequence>
<feature type="domain" description="Sulfotransferase" evidence="3">
    <location>
        <begin position="59"/>
        <end position="335"/>
    </location>
</feature>
<dbReference type="SUPFAM" id="SSF52540">
    <property type="entry name" value="P-loop containing nucleoside triphosphate hydrolases"/>
    <property type="match status" value="1"/>
</dbReference>
<dbReference type="AlphaFoldDB" id="A0A2J7RQY3"/>
<evidence type="ECO:0000313" key="4">
    <source>
        <dbReference type="EMBL" id="PNF43242.1"/>
    </source>
</evidence>
<comment type="caution">
    <text evidence="4">The sequence shown here is derived from an EMBL/GenBank/DDBJ whole genome shotgun (WGS) entry which is preliminary data.</text>
</comment>
<keyword evidence="2 4" id="KW-0808">Transferase</keyword>
<organism evidence="4 5">
    <name type="scientific">Cryptotermes secundus</name>
    <dbReference type="NCBI Taxonomy" id="105785"/>
    <lineage>
        <taxon>Eukaryota</taxon>
        <taxon>Metazoa</taxon>
        <taxon>Ecdysozoa</taxon>
        <taxon>Arthropoda</taxon>
        <taxon>Hexapoda</taxon>
        <taxon>Insecta</taxon>
        <taxon>Pterygota</taxon>
        <taxon>Neoptera</taxon>
        <taxon>Polyneoptera</taxon>
        <taxon>Dictyoptera</taxon>
        <taxon>Blattodea</taxon>
        <taxon>Blattoidea</taxon>
        <taxon>Termitoidae</taxon>
        <taxon>Kalotermitidae</taxon>
        <taxon>Cryptotermitinae</taxon>
        <taxon>Cryptotermes</taxon>
    </lineage>
</organism>
<protein>
    <submittedName>
        <fullName evidence="4">Sulfotransferase 1C4</fullName>
    </submittedName>
</protein>
<evidence type="ECO:0000259" key="3">
    <source>
        <dbReference type="Pfam" id="PF00685"/>
    </source>
</evidence>
<evidence type="ECO:0000313" key="5">
    <source>
        <dbReference type="Proteomes" id="UP000235965"/>
    </source>
</evidence>
<dbReference type="InterPro" id="IPR027417">
    <property type="entry name" value="P-loop_NTPase"/>
</dbReference>
<dbReference type="Gene3D" id="3.40.50.300">
    <property type="entry name" value="P-loop containing nucleotide triphosphate hydrolases"/>
    <property type="match status" value="1"/>
</dbReference>
<evidence type="ECO:0000256" key="2">
    <source>
        <dbReference type="ARBA" id="ARBA00022679"/>
    </source>
</evidence>
<dbReference type="GO" id="GO:0008146">
    <property type="term" value="F:sulfotransferase activity"/>
    <property type="evidence" value="ECO:0007669"/>
    <property type="project" value="InterPro"/>
</dbReference>
<gene>
    <name evidence="4" type="primary">SULT1C4_4</name>
    <name evidence="4" type="ORF">B7P43_G14904</name>
</gene>
<name>A0A2J7RQY3_9NEOP</name>
<dbReference type="InterPro" id="IPR000863">
    <property type="entry name" value="Sulfotransferase_dom"/>
</dbReference>
<proteinExistence type="inferred from homology"/>
<dbReference type="PANTHER" id="PTHR11783">
    <property type="entry name" value="SULFOTRANSFERASE SULT"/>
    <property type="match status" value="1"/>
</dbReference>
<dbReference type="OrthoDB" id="205623at2759"/>
<keyword evidence="5" id="KW-1185">Reference proteome</keyword>
<comment type="similarity">
    <text evidence="1">Belongs to the sulfotransferase 1 family.</text>
</comment>
<dbReference type="Proteomes" id="UP000235965">
    <property type="component" value="Unassembled WGS sequence"/>
</dbReference>
<evidence type="ECO:0000256" key="1">
    <source>
        <dbReference type="ARBA" id="ARBA00005771"/>
    </source>
</evidence>
<accession>A0A2J7RQY3</accession>